<comment type="similarity">
    <text evidence="14">Belongs to the MurCDEF family.</text>
</comment>
<dbReference type="GO" id="GO:0008763">
    <property type="term" value="F:UDP-N-acetylmuramate-L-alanine ligase activity"/>
    <property type="evidence" value="ECO:0007669"/>
    <property type="project" value="UniProtKB-UniRule"/>
</dbReference>
<evidence type="ECO:0000313" key="20">
    <source>
        <dbReference type="Proteomes" id="UP000005017"/>
    </source>
</evidence>
<protein>
    <recommendedName>
        <fullName evidence="3 14">UDP-N-acetylmuramate--L-alanine ligase</fullName>
        <ecNumber evidence="3 14">6.3.2.8</ecNumber>
    </recommendedName>
    <alternativeName>
        <fullName evidence="14">UDP-N-acetylmuramoyl-L-alanine synthetase</fullName>
    </alternativeName>
</protein>
<dbReference type="GO" id="GO:0008360">
    <property type="term" value="P:regulation of cell shape"/>
    <property type="evidence" value="ECO:0007669"/>
    <property type="project" value="UniProtKB-KW"/>
</dbReference>
<dbReference type="Pfam" id="PF02875">
    <property type="entry name" value="Mur_ligase_C"/>
    <property type="match status" value="1"/>
</dbReference>
<feature type="domain" description="Mur ligase N-terminal catalytic" evidence="16">
    <location>
        <begin position="11"/>
        <end position="110"/>
    </location>
</feature>
<dbReference type="GO" id="GO:0009252">
    <property type="term" value="P:peptidoglycan biosynthetic process"/>
    <property type="evidence" value="ECO:0007669"/>
    <property type="project" value="UniProtKB-UniRule"/>
</dbReference>
<keyword evidence="5 14" id="KW-0436">Ligase</keyword>
<evidence type="ECO:0000259" key="17">
    <source>
        <dbReference type="Pfam" id="PF02875"/>
    </source>
</evidence>
<dbReference type="GO" id="GO:0071555">
    <property type="term" value="P:cell wall organization"/>
    <property type="evidence" value="ECO:0007669"/>
    <property type="project" value="UniProtKB-KW"/>
</dbReference>
<evidence type="ECO:0000259" key="18">
    <source>
        <dbReference type="Pfam" id="PF08245"/>
    </source>
</evidence>
<feature type="domain" description="Mur ligase central" evidence="18">
    <location>
        <begin position="115"/>
        <end position="294"/>
    </location>
</feature>
<dbReference type="Proteomes" id="UP000005017">
    <property type="component" value="Unassembled WGS sequence"/>
</dbReference>
<keyword evidence="10 14" id="KW-0573">Peptidoglycan synthesis</keyword>
<evidence type="ECO:0000256" key="10">
    <source>
        <dbReference type="ARBA" id="ARBA00022984"/>
    </source>
</evidence>
<comment type="caution">
    <text evidence="19">The sequence shown here is derived from an EMBL/GenBank/DDBJ whole genome shotgun (WGS) entry which is preliminary data.</text>
</comment>
<dbReference type="InterPro" id="IPR013221">
    <property type="entry name" value="Mur_ligase_cen"/>
</dbReference>
<evidence type="ECO:0000256" key="8">
    <source>
        <dbReference type="ARBA" id="ARBA00022840"/>
    </source>
</evidence>
<dbReference type="InterPro" id="IPR050061">
    <property type="entry name" value="MurCDEF_pg_biosynth"/>
</dbReference>
<evidence type="ECO:0000313" key="19">
    <source>
        <dbReference type="EMBL" id="EFC06038.1"/>
    </source>
</evidence>
<dbReference type="SUPFAM" id="SSF53623">
    <property type="entry name" value="MurD-like peptide ligases, catalytic domain"/>
    <property type="match status" value="1"/>
</dbReference>
<evidence type="ECO:0000256" key="12">
    <source>
        <dbReference type="ARBA" id="ARBA00023316"/>
    </source>
</evidence>
<dbReference type="NCBIfam" id="TIGR01082">
    <property type="entry name" value="murC"/>
    <property type="match status" value="1"/>
</dbReference>
<keyword evidence="15" id="KW-1133">Transmembrane helix</keyword>
<evidence type="ECO:0000256" key="7">
    <source>
        <dbReference type="ARBA" id="ARBA00022741"/>
    </source>
</evidence>
<dbReference type="InterPro" id="IPR036615">
    <property type="entry name" value="Mur_ligase_C_dom_sf"/>
</dbReference>
<comment type="pathway">
    <text evidence="2 14">Cell wall biogenesis; peptidoglycan biosynthesis.</text>
</comment>
<evidence type="ECO:0000256" key="1">
    <source>
        <dbReference type="ARBA" id="ARBA00004496"/>
    </source>
</evidence>
<evidence type="ECO:0000256" key="15">
    <source>
        <dbReference type="SAM" id="Phobius"/>
    </source>
</evidence>
<dbReference type="GO" id="GO:0005737">
    <property type="term" value="C:cytoplasm"/>
    <property type="evidence" value="ECO:0007669"/>
    <property type="project" value="UniProtKB-SubCell"/>
</dbReference>
<keyword evidence="20" id="KW-1185">Reference proteome</keyword>
<dbReference type="Gene3D" id="3.40.50.720">
    <property type="entry name" value="NAD(P)-binding Rossmann-like Domain"/>
    <property type="match status" value="1"/>
</dbReference>
<dbReference type="AlphaFoldDB" id="D2MNL6"/>
<dbReference type="RefSeq" id="WP_006626987.1">
    <property type="nucleotide sequence ID" value="NZ_ADFR01000003.1"/>
</dbReference>
<evidence type="ECO:0000256" key="3">
    <source>
        <dbReference type="ARBA" id="ARBA00012211"/>
    </source>
</evidence>
<keyword evidence="6 14" id="KW-0132">Cell division</keyword>
<dbReference type="Gene3D" id="3.40.1190.10">
    <property type="entry name" value="Mur-like, catalytic domain"/>
    <property type="match status" value="1"/>
</dbReference>
<sequence>MKIQFDQPTSVYFIGIGGVSMSGLAHILMDRGFKVAGSDAHVSANTELLEKEGATILIGQKAENITNKYKLVVYTAAIHPDNPEYQQAMKLNIPLMNRKDLLAEVMEHYHNSIAIAGTHGKTTTTAMLSYIFLAAELDPTISIGAHFKKIHGNVRIGHSEAFLAEACEYTNSFLALRPLASIILNIEEDHLDFFKDLQDIRNSFHQFVLNTSSEGALIIHSQIDHVEEIVEGYHGQVIQFGLNKGDLCAKNIQHLRHGGNQFEVWMRSERLGSIELPTGGKHNITNALAAIGVAISFGVPFEAIQQGLKEFEGADRRFEKKGFYQGAEIVDDYAHHPQEIQATLNMAKDYPHQRLIMVFQPHTYSRTKFLFEEFAEVLSQVDQVVLAPIYAAREIDDGSISSDLLAKRINELKGNAVSLGSFVEIKDYLKKQLQEGDLCLTVGAGNVYEIGEELIQES</sequence>
<dbReference type="InterPro" id="IPR000713">
    <property type="entry name" value="Mur_ligase_N"/>
</dbReference>
<evidence type="ECO:0000256" key="4">
    <source>
        <dbReference type="ARBA" id="ARBA00022490"/>
    </source>
</evidence>
<dbReference type="UniPathway" id="UPA00219"/>
<evidence type="ECO:0000259" key="16">
    <source>
        <dbReference type="Pfam" id="PF01225"/>
    </source>
</evidence>
<dbReference type="GO" id="GO:0051301">
    <property type="term" value="P:cell division"/>
    <property type="evidence" value="ECO:0007669"/>
    <property type="project" value="UniProtKB-KW"/>
</dbReference>
<dbReference type="InterPro" id="IPR036565">
    <property type="entry name" value="Mur-like_cat_sf"/>
</dbReference>
<keyword evidence="4 14" id="KW-0963">Cytoplasm</keyword>
<name>D2MNL6_9FIRM</name>
<keyword evidence="8 14" id="KW-0067">ATP-binding</keyword>
<evidence type="ECO:0000256" key="11">
    <source>
        <dbReference type="ARBA" id="ARBA00023306"/>
    </source>
</evidence>
<keyword evidence="11 14" id="KW-0131">Cell cycle</keyword>
<feature type="binding site" evidence="14">
    <location>
        <begin position="117"/>
        <end position="123"/>
    </location>
    <ligand>
        <name>ATP</name>
        <dbReference type="ChEBI" id="CHEBI:30616"/>
    </ligand>
</feature>
<accession>D2MNL6</accession>
<dbReference type="GO" id="GO:0005524">
    <property type="term" value="F:ATP binding"/>
    <property type="evidence" value="ECO:0007669"/>
    <property type="project" value="UniProtKB-UniRule"/>
</dbReference>
<dbReference type="HAMAP" id="MF_00046">
    <property type="entry name" value="MurC"/>
    <property type="match status" value="1"/>
</dbReference>
<dbReference type="InterPro" id="IPR005758">
    <property type="entry name" value="UDP-N-AcMur_Ala_ligase_MurC"/>
</dbReference>
<organism evidence="19 20">
    <name type="scientific">Bulleidia extructa W1219</name>
    <dbReference type="NCBI Taxonomy" id="679192"/>
    <lineage>
        <taxon>Bacteria</taxon>
        <taxon>Bacillati</taxon>
        <taxon>Bacillota</taxon>
        <taxon>Erysipelotrichia</taxon>
        <taxon>Erysipelotrichales</taxon>
        <taxon>Erysipelotrichaceae</taxon>
        <taxon>Bulleidia</taxon>
    </lineage>
</organism>
<dbReference type="eggNOG" id="COG0773">
    <property type="taxonomic scope" value="Bacteria"/>
</dbReference>
<gene>
    <name evidence="14 19" type="primary">murC</name>
    <name evidence="19" type="ORF">HMPREF9013_0241</name>
</gene>
<keyword evidence="7 14" id="KW-0547">Nucleotide-binding</keyword>
<feature type="transmembrane region" description="Helical" evidence="15">
    <location>
        <begin position="12"/>
        <end position="29"/>
    </location>
</feature>
<evidence type="ECO:0000256" key="13">
    <source>
        <dbReference type="ARBA" id="ARBA00047833"/>
    </source>
</evidence>
<keyword evidence="15" id="KW-0472">Membrane</keyword>
<keyword evidence="12 14" id="KW-0961">Cell wall biogenesis/degradation</keyword>
<dbReference type="Gene3D" id="3.90.190.20">
    <property type="entry name" value="Mur ligase, C-terminal domain"/>
    <property type="match status" value="1"/>
</dbReference>
<comment type="subcellular location">
    <subcellularLocation>
        <location evidence="1 14">Cytoplasm</location>
    </subcellularLocation>
</comment>
<keyword evidence="15" id="KW-0812">Transmembrane</keyword>
<dbReference type="STRING" id="679192.HMPREF9013_0241"/>
<dbReference type="EMBL" id="ADFR01000003">
    <property type="protein sequence ID" value="EFC06038.1"/>
    <property type="molecule type" value="Genomic_DNA"/>
</dbReference>
<dbReference type="SUPFAM" id="SSF53244">
    <property type="entry name" value="MurD-like peptide ligases, peptide-binding domain"/>
    <property type="match status" value="1"/>
</dbReference>
<evidence type="ECO:0000256" key="2">
    <source>
        <dbReference type="ARBA" id="ARBA00004752"/>
    </source>
</evidence>
<reference evidence="20" key="1">
    <citation type="submission" date="2009-12" db="EMBL/GenBank/DDBJ databases">
        <title>Sequence of Clostridiales genomosp. BVAB3 str. UPII9-5.</title>
        <authorList>
            <person name="Madupu R."/>
            <person name="Durkin A.S."/>
            <person name="Torralba M."/>
            <person name="Methe B."/>
            <person name="Sutton G.G."/>
            <person name="Strausberg R.L."/>
            <person name="Nelson K.E."/>
        </authorList>
    </citation>
    <scope>NUCLEOTIDE SEQUENCE [LARGE SCALE GENOMIC DNA]</scope>
    <source>
        <strain evidence="20">W1219</strain>
    </source>
</reference>
<evidence type="ECO:0000256" key="9">
    <source>
        <dbReference type="ARBA" id="ARBA00022960"/>
    </source>
</evidence>
<comment type="function">
    <text evidence="14">Cell wall formation.</text>
</comment>
<keyword evidence="9 14" id="KW-0133">Cell shape</keyword>
<dbReference type="Pfam" id="PF08245">
    <property type="entry name" value="Mur_ligase_M"/>
    <property type="match status" value="1"/>
</dbReference>
<dbReference type="PANTHER" id="PTHR43445">
    <property type="entry name" value="UDP-N-ACETYLMURAMATE--L-ALANINE LIGASE-RELATED"/>
    <property type="match status" value="1"/>
</dbReference>
<evidence type="ECO:0000256" key="14">
    <source>
        <dbReference type="HAMAP-Rule" id="MF_00046"/>
    </source>
</evidence>
<dbReference type="InterPro" id="IPR004101">
    <property type="entry name" value="Mur_ligase_C"/>
</dbReference>
<dbReference type="SUPFAM" id="SSF51984">
    <property type="entry name" value="MurCD N-terminal domain"/>
    <property type="match status" value="1"/>
</dbReference>
<comment type="catalytic activity">
    <reaction evidence="13 14">
        <text>UDP-N-acetyl-alpha-D-muramate + L-alanine + ATP = UDP-N-acetyl-alpha-D-muramoyl-L-alanine + ADP + phosphate + H(+)</text>
        <dbReference type="Rhea" id="RHEA:23372"/>
        <dbReference type="ChEBI" id="CHEBI:15378"/>
        <dbReference type="ChEBI" id="CHEBI:30616"/>
        <dbReference type="ChEBI" id="CHEBI:43474"/>
        <dbReference type="ChEBI" id="CHEBI:57972"/>
        <dbReference type="ChEBI" id="CHEBI:70757"/>
        <dbReference type="ChEBI" id="CHEBI:83898"/>
        <dbReference type="ChEBI" id="CHEBI:456216"/>
        <dbReference type="EC" id="6.3.2.8"/>
    </reaction>
</comment>
<evidence type="ECO:0000256" key="6">
    <source>
        <dbReference type="ARBA" id="ARBA00022618"/>
    </source>
</evidence>
<dbReference type="Pfam" id="PF01225">
    <property type="entry name" value="Mur_ligase"/>
    <property type="match status" value="1"/>
</dbReference>
<evidence type="ECO:0000256" key="5">
    <source>
        <dbReference type="ARBA" id="ARBA00022598"/>
    </source>
</evidence>
<dbReference type="EC" id="6.3.2.8" evidence="3 14"/>
<feature type="domain" description="Mur ligase C-terminal" evidence="17">
    <location>
        <begin position="316"/>
        <end position="445"/>
    </location>
</feature>
<dbReference type="PANTHER" id="PTHR43445:SF3">
    <property type="entry name" value="UDP-N-ACETYLMURAMATE--L-ALANINE LIGASE"/>
    <property type="match status" value="1"/>
</dbReference>
<proteinExistence type="inferred from homology"/>